<evidence type="ECO:0000256" key="7">
    <source>
        <dbReference type="RuleBase" id="RU004156"/>
    </source>
</evidence>
<name>A0ABT4PKF6_9BACT</name>
<evidence type="ECO:0000256" key="1">
    <source>
        <dbReference type="ARBA" id="ARBA00002150"/>
    </source>
</evidence>
<dbReference type="EMBL" id="JAPZVM010000013">
    <property type="protein sequence ID" value="MCZ8373520.1"/>
    <property type="molecule type" value="Genomic_DNA"/>
</dbReference>
<evidence type="ECO:0000313" key="9">
    <source>
        <dbReference type="Proteomes" id="UP001141933"/>
    </source>
</evidence>
<evidence type="ECO:0000256" key="5">
    <source>
        <dbReference type="ARBA" id="ARBA00023315"/>
    </source>
</evidence>
<dbReference type="PIRSF" id="PIRSF000440">
    <property type="entry name" value="CAT"/>
    <property type="match status" value="1"/>
</dbReference>
<dbReference type="PANTHER" id="PTHR38474">
    <property type="entry name" value="SLR0299 PROTEIN"/>
    <property type="match status" value="1"/>
</dbReference>
<dbReference type="NCBIfam" id="NF000491">
    <property type="entry name" value="chloram_CatA"/>
    <property type="match status" value="1"/>
</dbReference>
<comment type="caution">
    <text evidence="8">The sequence shown here is derived from an EMBL/GenBank/DDBJ whole genome shotgun (WGS) entry which is preliminary data.</text>
</comment>
<dbReference type="InterPro" id="IPR001707">
    <property type="entry name" value="Cmp_AcTrfase"/>
</dbReference>
<evidence type="ECO:0000256" key="3">
    <source>
        <dbReference type="ARBA" id="ARBA00022679"/>
    </source>
</evidence>
<evidence type="ECO:0000256" key="6">
    <source>
        <dbReference type="RuleBase" id="RU000503"/>
    </source>
</evidence>
<comment type="similarity">
    <text evidence="2 7">Belongs to the chloramphenicol acetyltransferase family.</text>
</comment>
<comment type="catalytic activity">
    <reaction evidence="6">
        <text>chloramphenicol + acetyl-CoA = chloramphenicol 3-acetate + CoA</text>
        <dbReference type="Rhea" id="RHEA:18421"/>
        <dbReference type="ChEBI" id="CHEBI:16730"/>
        <dbReference type="ChEBI" id="CHEBI:17698"/>
        <dbReference type="ChEBI" id="CHEBI:57287"/>
        <dbReference type="ChEBI" id="CHEBI:57288"/>
        <dbReference type="EC" id="2.3.1.28"/>
    </reaction>
</comment>
<dbReference type="Gene3D" id="3.30.559.10">
    <property type="entry name" value="Chloramphenicol acetyltransferase-like domain"/>
    <property type="match status" value="1"/>
</dbReference>
<sequence length="216" mass="25316">MFKLIEKDTWKRKPYFDHYFNQIRCTYSITVNIDISKVITFKNKHHTKLYPLLIYALTKAVNNHEEFRTAINDKGELGVWDTLLPCYTVFHKENETFSNLWTEWNDNLMAFLSSYERDIEMFGANYDIDAKPGIPANTFPISSLPWATFTGFNLNIFADGSYLLPIFTYGKYFRQDDKYLIPLSIQVHHAVCDGFHVSRLINEIQQICNNITADIE</sequence>
<dbReference type="PROSITE" id="PS00100">
    <property type="entry name" value="CAT"/>
    <property type="match status" value="1"/>
</dbReference>
<dbReference type="SMART" id="SM01059">
    <property type="entry name" value="CAT"/>
    <property type="match status" value="1"/>
</dbReference>
<dbReference type="EC" id="2.3.1.28" evidence="6"/>
<organism evidence="8 9">
    <name type="scientific">Phocaeicola acetigenes</name>
    <dbReference type="NCBI Taxonomy" id="3016083"/>
    <lineage>
        <taxon>Bacteria</taxon>
        <taxon>Pseudomonadati</taxon>
        <taxon>Bacteroidota</taxon>
        <taxon>Bacteroidia</taxon>
        <taxon>Bacteroidales</taxon>
        <taxon>Bacteroidaceae</taxon>
        <taxon>Phocaeicola</taxon>
    </lineage>
</organism>
<dbReference type="InterPro" id="IPR018372">
    <property type="entry name" value="Chloramphenicol_AcTrfase_AS"/>
</dbReference>
<accession>A0ABT4PKF6</accession>
<keyword evidence="4 6" id="KW-0046">Antibiotic resistance</keyword>
<protein>
    <recommendedName>
        <fullName evidence="6">Chloramphenicol acetyltransferase</fullName>
        <ecNumber evidence="6">2.3.1.28</ecNumber>
    </recommendedName>
</protein>
<keyword evidence="9" id="KW-1185">Reference proteome</keyword>
<reference evidence="8" key="1">
    <citation type="submission" date="2022-12" db="EMBL/GenBank/DDBJ databases">
        <title>Phocaeicola acetigenes sp. nov., isolated feces from a healthy human.</title>
        <authorList>
            <person name="Do H."/>
            <person name="Ha Y.B."/>
            <person name="Kim J.-S."/>
            <person name="Suh M.K."/>
            <person name="Kim H.S."/>
            <person name="Lee J.-S."/>
        </authorList>
    </citation>
    <scope>NUCLEOTIDE SEQUENCE</scope>
    <source>
        <strain evidence="8">KGMB11183</strain>
    </source>
</reference>
<dbReference type="Proteomes" id="UP001141933">
    <property type="component" value="Unassembled WGS sequence"/>
</dbReference>
<comment type="function">
    <text evidence="1 6">This enzyme is an effector of chloramphenicol resistance in bacteria.</text>
</comment>
<dbReference type="InterPro" id="IPR023213">
    <property type="entry name" value="CAT-like_dom_sf"/>
</dbReference>
<evidence type="ECO:0000313" key="8">
    <source>
        <dbReference type="EMBL" id="MCZ8373520.1"/>
    </source>
</evidence>
<dbReference type="SUPFAM" id="SSF52777">
    <property type="entry name" value="CoA-dependent acyltransferases"/>
    <property type="match status" value="1"/>
</dbReference>
<dbReference type="PANTHER" id="PTHR38474:SF2">
    <property type="entry name" value="CHLORAMPHENICOL ACETYLTRANSFERASE"/>
    <property type="match status" value="1"/>
</dbReference>
<dbReference type="GO" id="GO:0008811">
    <property type="term" value="F:chloramphenicol O-acetyltransferase activity"/>
    <property type="evidence" value="ECO:0007669"/>
    <property type="project" value="UniProtKB-EC"/>
</dbReference>
<gene>
    <name evidence="8" type="primary">catA</name>
    <name evidence="8" type="ORF">O6P32_12515</name>
</gene>
<keyword evidence="5 6" id="KW-0012">Acyltransferase</keyword>
<dbReference type="Pfam" id="PF00302">
    <property type="entry name" value="CAT"/>
    <property type="match status" value="1"/>
</dbReference>
<proteinExistence type="inferred from homology"/>
<evidence type="ECO:0000256" key="4">
    <source>
        <dbReference type="ARBA" id="ARBA00023251"/>
    </source>
</evidence>
<keyword evidence="3 6" id="KW-0808">Transferase</keyword>
<dbReference type="RefSeq" id="WP_269878855.1">
    <property type="nucleotide sequence ID" value="NZ_JAPZVM010000013.1"/>
</dbReference>
<evidence type="ECO:0000256" key="2">
    <source>
        <dbReference type="ARBA" id="ARBA00010571"/>
    </source>
</evidence>